<dbReference type="RefSeq" id="WP_102244117.1">
    <property type="nucleotide sequence ID" value="NZ_CP025704.1"/>
</dbReference>
<organism evidence="6 7">
    <name type="scientific">Bacteriovorax stolpii</name>
    <name type="common">Bdellovibrio stolpii</name>
    <dbReference type="NCBI Taxonomy" id="960"/>
    <lineage>
        <taxon>Bacteria</taxon>
        <taxon>Pseudomonadati</taxon>
        <taxon>Bdellovibrionota</taxon>
        <taxon>Bacteriovoracia</taxon>
        <taxon>Bacteriovoracales</taxon>
        <taxon>Bacteriovoracaceae</taxon>
        <taxon>Bacteriovorax</taxon>
    </lineage>
</organism>
<keyword evidence="7" id="KW-1185">Reference proteome</keyword>
<name>A0A2K9NTH5_BACTC</name>
<dbReference type="PANTHER" id="PTHR30250:SF11">
    <property type="entry name" value="O-ANTIGEN TRANSPORTER-RELATED"/>
    <property type="match status" value="1"/>
</dbReference>
<evidence type="ECO:0000256" key="4">
    <source>
        <dbReference type="ARBA" id="ARBA00022989"/>
    </source>
</evidence>
<dbReference type="EMBL" id="CP025704">
    <property type="protein sequence ID" value="AUN98826.1"/>
    <property type="molecule type" value="Genomic_DNA"/>
</dbReference>
<proteinExistence type="predicted"/>
<dbReference type="GO" id="GO:0005886">
    <property type="term" value="C:plasma membrane"/>
    <property type="evidence" value="ECO:0007669"/>
    <property type="project" value="UniProtKB-SubCell"/>
</dbReference>
<evidence type="ECO:0000313" key="6">
    <source>
        <dbReference type="EMBL" id="AUN98826.1"/>
    </source>
</evidence>
<protein>
    <submittedName>
        <fullName evidence="6">Uncharacterized protein</fullName>
    </submittedName>
</protein>
<keyword evidence="3" id="KW-0812">Transmembrane</keyword>
<dbReference type="OrthoDB" id="9775950at2"/>
<dbReference type="Pfam" id="PF13440">
    <property type="entry name" value="Polysacc_synt_3"/>
    <property type="match status" value="1"/>
</dbReference>
<dbReference type="PANTHER" id="PTHR30250">
    <property type="entry name" value="PST FAMILY PREDICTED COLANIC ACID TRANSPORTER"/>
    <property type="match status" value="1"/>
</dbReference>
<keyword evidence="5" id="KW-0472">Membrane</keyword>
<evidence type="ECO:0000256" key="2">
    <source>
        <dbReference type="ARBA" id="ARBA00022475"/>
    </source>
</evidence>
<dbReference type="InterPro" id="IPR050833">
    <property type="entry name" value="Poly_Biosynth_Transport"/>
</dbReference>
<sequence>MHSSIKRLSQDHWPVFLLSNITSIINLILPIILVRLLAPEDMGLYKTFFLYLSLIPFLTMAGGPVNSIYFWIGKKEDERMEYIKSSWSATLFLSSLILVPGFIAAFFFHHHFTLSMPTLFILIVTGFLVCPAGHFSEVCIARGENFLGAALAMIFEMIKTVGFLYIAWKYQDIDLLFRFYFFMMIGSFAFMTYMGYRDGSLSFEINQEKIKEILKYSLPISLSAFFIFIIDKADQLIISTLTSAEAFAFYSLGCLVIPPLYLLETSVQKNLIPKLAHAYTERHLLNMAHHYKKGIGDIAYLIIPAVFGLFFYASPITELLYTKTYLPSAVYLQVFALSYLLLLIPHDSVLRATGETKVIMKVYFWLTPFSILFIFLAAKYLDLRTTLLISIVIKLLPKLYCFSLSAKLMKTSIKELIPFQRLSQFVGLSALLTLVSFASKNLFANELQWFLVTAPVFALVYLGLFIFKHLRNSA</sequence>
<comment type="subcellular location">
    <subcellularLocation>
        <location evidence="1">Cell membrane</location>
        <topology evidence="1">Multi-pass membrane protein</topology>
    </subcellularLocation>
</comment>
<accession>A0A2K9NTH5</accession>
<keyword evidence="4" id="KW-1133">Transmembrane helix</keyword>
<evidence type="ECO:0000256" key="1">
    <source>
        <dbReference type="ARBA" id="ARBA00004651"/>
    </source>
</evidence>
<keyword evidence="2" id="KW-1003">Cell membrane</keyword>
<reference evidence="6 7" key="1">
    <citation type="submission" date="2018-01" db="EMBL/GenBank/DDBJ databases">
        <title>Complete genome sequence of Bacteriovorax stolpii DSM12778.</title>
        <authorList>
            <person name="Tang B."/>
            <person name="Chang J."/>
        </authorList>
    </citation>
    <scope>NUCLEOTIDE SEQUENCE [LARGE SCALE GENOMIC DNA]</scope>
    <source>
        <strain evidence="6 7">DSM 12778</strain>
    </source>
</reference>
<evidence type="ECO:0000256" key="5">
    <source>
        <dbReference type="ARBA" id="ARBA00023136"/>
    </source>
</evidence>
<dbReference type="KEGG" id="bsto:C0V70_12080"/>
<evidence type="ECO:0000256" key="3">
    <source>
        <dbReference type="ARBA" id="ARBA00022692"/>
    </source>
</evidence>
<dbReference type="Proteomes" id="UP000235584">
    <property type="component" value="Chromosome"/>
</dbReference>
<dbReference type="AlphaFoldDB" id="A0A2K9NTH5"/>
<gene>
    <name evidence="6" type="ORF">C0V70_12080</name>
</gene>
<evidence type="ECO:0000313" key="7">
    <source>
        <dbReference type="Proteomes" id="UP000235584"/>
    </source>
</evidence>